<dbReference type="NCBIfam" id="TIGR00104">
    <property type="entry name" value="tRNA_TsaA"/>
    <property type="match status" value="1"/>
</dbReference>
<proteinExistence type="inferred from homology"/>
<comment type="caution">
    <text evidence="5">The sequence shown here is derived from an EMBL/GenBank/DDBJ whole genome shotgun (WGS) entry which is preliminary data.</text>
</comment>
<gene>
    <name evidence="5" type="ORF">XYLVIOL_LOCUS9132</name>
</gene>
<comment type="similarity">
    <text evidence="2">Belongs to the tRNA methyltransferase O family.</text>
</comment>
<dbReference type="PANTHER" id="PTHR12818">
    <property type="entry name" value="TRNA (ADENINE(37)-N6)-METHYLTRANSFERASE"/>
    <property type="match status" value="1"/>
</dbReference>
<evidence type="ECO:0000256" key="3">
    <source>
        <dbReference type="SAM" id="Coils"/>
    </source>
</evidence>
<dbReference type="PANTHER" id="PTHR12818:SF0">
    <property type="entry name" value="TRNA (ADENINE(37)-N6)-METHYLTRANSFERASE"/>
    <property type="match status" value="1"/>
</dbReference>
<dbReference type="EMBL" id="CAXAJV020001299">
    <property type="protein sequence ID" value="CAL7948896.1"/>
    <property type="molecule type" value="Genomic_DNA"/>
</dbReference>
<accession>A0ABP1P6J6</accession>
<reference evidence="5 6" key="1">
    <citation type="submission" date="2024-08" db="EMBL/GenBank/DDBJ databases">
        <authorList>
            <person name="Will J Nash"/>
            <person name="Angela Man"/>
            <person name="Seanna McTaggart"/>
            <person name="Kendall Baker"/>
            <person name="Tom Barker"/>
            <person name="Leah Catchpole"/>
            <person name="Alex Durrant"/>
            <person name="Karim Gharbi"/>
            <person name="Naomi Irish"/>
            <person name="Gemy Kaithakottil"/>
            <person name="Debby Ku"/>
            <person name="Aaliyah Providence"/>
            <person name="Felix Shaw"/>
            <person name="David Swarbreck"/>
            <person name="Chris Watkins"/>
            <person name="Ann M. McCartney"/>
            <person name="Giulio Formenti"/>
            <person name="Alice Mouton"/>
            <person name="Noel Vella"/>
            <person name="Bjorn M von Reumont"/>
            <person name="Adriana Vella"/>
            <person name="Wilfried Haerty"/>
        </authorList>
    </citation>
    <scope>NUCLEOTIDE SEQUENCE [LARGE SCALE GENOMIC DNA]</scope>
</reference>
<dbReference type="Proteomes" id="UP001642520">
    <property type="component" value="Unassembled WGS sequence"/>
</dbReference>
<evidence type="ECO:0000313" key="5">
    <source>
        <dbReference type="EMBL" id="CAL7948896.1"/>
    </source>
</evidence>
<evidence type="ECO:0000256" key="2">
    <source>
        <dbReference type="ARBA" id="ARBA00033753"/>
    </source>
</evidence>
<evidence type="ECO:0000259" key="4">
    <source>
        <dbReference type="PROSITE" id="PS51668"/>
    </source>
</evidence>
<feature type="domain" description="TsaA-like" evidence="4">
    <location>
        <begin position="84"/>
        <end position="221"/>
    </location>
</feature>
<evidence type="ECO:0000256" key="1">
    <source>
        <dbReference type="ARBA" id="ARBA00022691"/>
    </source>
</evidence>
<dbReference type="Pfam" id="PF01980">
    <property type="entry name" value="TrmO_N"/>
    <property type="match status" value="1"/>
</dbReference>
<dbReference type="PROSITE" id="PS51668">
    <property type="entry name" value="TSAA_2"/>
    <property type="match status" value="1"/>
</dbReference>
<name>A0ABP1P6J6_XYLVO</name>
<protein>
    <recommendedName>
        <fullName evidence="4">TsaA-like domain-containing protein</fullName>
    </recommendedName>
</protein>
<feature type="coiled-coil region" evidence="3">
    <location>
        <begin position="12"/>
        <end position="39"/>
    </location>
</feature>
<dbReference type="InterPro" id="IPR040372">
    <property type="entry name" value="YaeB-like"/>
</dbReference>
<dbReference type="Gene3D" id="2.40.30.70">
    <property type="entry name" value="YaeB-like"/>
    <property type="match status" value="1"/>
</dbReference>
<dbReference type="CDD" id="cd09281">
    <property type="entry name" value="UPF0066"/>
    <property type="match status" value="1"/>
</dbReference>
<dbReference type="SUPFAM" id="SSF118196">
    <property type="entry name" value="YaeB-like"/>
    <property type="match status" value="2"/>
</dbReference>
<keyword evidence="1" id="KW-0949">S-adenosyl-L-methionine</keyword>
<dbReference type="Gene3D" id="3.30.2310.10">
    <property type="entry name" value="YaeB-like"/>
    <property type="match status" value="1"/>
</dbReference>
<sequence>MDSACQNLEFNAKYLLGQLNIARKEINNLRQQIKSLRYVHEKDVDTIKRLLESFRNGSSMSETKVVGSDNVKPGTSTDNDAIKLKPIGVISTWFPSKRGTPRQTGICGKVPGKLLLYNSIFTNPDHALEGLQDFSHMVLFYFHRNDSTHVHAKVAPPRLNGTKTGVFSTRSPHRPCPIGLSLVKITNIENHTIYFEGVDMVDQSPVLDIKPYIPQYDSPLFFEKLSNRSQEPHLDDAFECIEETARNQTCATFDTNVGLGDETRNFLSESYYRKGINKTNQETDVSRDEEIALRLQAEEFQRNSNFESYVGMRNFADLSDINLHNNSVLQHNIDVTSIHRTPHTLSDTLSDMRSSLNTTTGHNILASHLEQPESFVDINHRLQSINVSGRANVESTYVSRSMGSDYTETHASRSRLLDGADGPNTVCGTDIDLINRRSLSSRIDNSPIRMGIREAPDGEEGLESQILTPSQVLPNQIIRTTSNNSLPDSANTNPLVSFESRNTDNREAEANSSSEIRIPEWISRPRTPLCVVFNDRALIQLNEILGTKINDQKVAIENVLREDPRSVYLRQRWGSQFYTFLIHDLHITCRFDDNRGIVTVFQVRHAGRICECGEPEWQCLGHSPPTS</sequence>
<dbReference type="InterPro" id="IPR036414">
    <property type="entry name" value="YaeB_N_sf"/>
</dbReference>
<keyword evidence="3" id="KW-0175">Coiled coil</keyword>
<keyword evidence="6" id="KW-1185">Reference proteome</keyword>
<dbReference type="InterPro" id="IPR023370">
    <property type="entry name" value="TrmO-like_N"/>
</dbReference>
<dbReference type="InterPro" id="IPR036413">
    <property type="entry name" value="YaeB-like_sf"/>
</dbReference>
<organism evidence="5 6">
    <name type="scientific">Xylocopa violacea</name>
    <name type="common">Violet carpenter bee</name>
    <name type="synonym">Apis violacea</name>
    <dbReference type="NCBI Taxonomy" id="135666"/>
    <lineage>
        <taxon>Eukaryota</taxon>
        <taxon>Metazoa</taxon>
        <taxon>Ecdysozoa</taxon>
        <taxon>Arthropoda</taxon>
        <taxon>Hexapoda</taxon>
        <taxon>Insecta</taxon>
        <taxon>Pterygota</taxon>
        <taxon>Neoptera</taxon>
        <taxon>Endopterygota</taxon>
        <taxon>Hymenoptera</taxon>
        <taxon>Apocrita</taxon>
        <taxon>Aculeata</taxon>
        <taxon>Apoidea</taxon>
        <taxon>Anthophila</taxon>
        <taxon>Apidae</taxon>
        <taxon>Xylocopa</taxon>
        <taxon>Xylocopa</taxon>
    </lineage>
</organism>
<evidence type="ECO:0000313" key="6">
    <source>
        <dbReference type="Proteomes" id="UP001642520"/>
    </source>
</evidence>